<dbReference type="OrthoDB" id="6247875at2759"/>
<dbReference type="Proteomes" id="UP000219338">
    <property type="component" value="Unassembled WGS sequence"/>
</dbReference>
<keyword evidence="3" id="KW-0539">Nucleus</keyword>
<evidence type="ECO:0000313" key="6">
    <source>
        <dbReference type="EMBL" id="SJL09100.1"/>
    </source>
</evidence>
<dbReference type="GO" id="GO:0000978">
    <property type="term" value="F:RNA polymerase II cis-regulatory region sequence-specific DNA binding"/>
    <property type="evidence" value="ECO:0007669"/>
    <property type="project" value="TreeGrafter"/>
</dbReference>
<evidence type="ECO:0000256" key="1">
    <source>
        <dbReference type="ARBA" id="ARBA00023125"/>
    </source>
</evidence>
<dbReference type="CDD" id="cd01389">
    <property type="entry name" value="HMG-box_ROX1-like"/>
    <property type="match status" value="1"/>
</dbReference>
<dbReference type="PANTHER" id="PTHR10270">
    <property type="entry name" value="SOX TRANSCRIPTION FACTOR"/>
    <property type="match status" value="1"/>
</dbReference>
<feature type="region of interest" description="Disordered" evidence="4">
    <location>
        <begin position="106"/>
        <end position="142"/>
    </location>
</feature>
<evidence type="ECO:0000256" key="3">
    <source>
        <dbReference type="PROSITE-ProRule" id="PRU00267"/>
    </source>
</evidence>
<gene>
    <name evidence="6" type="ORF">ARMOST_12476</name>
</gene>
<feature type="compositionally biased region" description="Basic and acidic residues" evidence="4">
    <location>
        <begin position="129"/>
        <end position="139"/>
    </location>
</feature>
<reference evidence="7" key="1">
    <citation type="journal article" date="2017" name="Nat. Ecol. Evol.">
        <title>Genome expansion and lineage-specific genetic innovations in the forest pathogenic fungi Armillaria.</title>
        <authorList>
            <person name="Sipos G."/>
            <person name="Prasanna A.N."/>
            <person name="Walter M.C."/>
            <person name="O'Connor E."/>
            <person name="Balint B."/>
            <person name="Krizsan K."/>
            <person name="Kiss B."/>
            <person name="Hess J."/>
            <person name="Varga T."/>
            <person name="Slot J."/>
            <person name="Riley R."/>
            <person name="Boka B."/>
            <person name="Rigling D."/>
            <person name="Barry K."/>
            <person name="Lee J."/>
            <person name="Mihaltcheva S."/>
            <person name="LaButti K."/>
            <person name="Lipzen A."/>
            <person name="Waldron R."/>
            <person name="Moloney N.M."/>
            <person name="Sperisen C."/>
            <person name="Kredics L."/>
            <person name="Vagvoelgyi C."/>
            <person name="Patrignani A."/>
            <person name="Fitzpatrick D."/>
            <person name="Nagy I."/>
            <person name="Doyle S."/>
            <person name="Anderson J.B."/>
            <person name="Grigoriev I.V."/>
            <person name="Gueldener U."/>
            <person name="Muensterkoetter M."/>
            <person name="Nagy L.G."/>
        </authorList>
    </citation>
    <scope>NUCLEOTIDE SEQUENCE [LARGE SCALE GENOMIC DNA]</scope>
    <source>
        <strain evidence="7">C18/9</strain>
    </source>
</reference>
<keyword evidence="1 3" id="KW-0238">DNA-binding</keyword>
<dbReference type="GO" id="GO:0030154">
    <property type="term" value="P:cell differentiation"/>
    <property type="evidence" value="ECO:0007669"/>
    <property type="project" value="TreeGrafter"/>
</dbReference>
<feature type="DNA-binding region" description="HMG box" evidence="3">
    <location>
        <begin position="52"/>
        <end position="119"/>
    </location>
</feature>
<keyword evidence="7" id="KW-1185">Reference proteome</keyword>
<dbReference type="InterPro" id="IPR009071">
    <property type="entry name" value="HMG_box_dom"/>
</dbReference>
<dbReference type="GO" id="GO:0005634">
    <property type="term" value="C:nucleus"/>
    <property type="evidence" value="ECO:0007669"/>
    <property type="project" value="UniProtKB-UniRule"/>
</dbReference>
<evidence type="ECO:0000259" key="5">
    <source>
        <dbReference type="PROSITE" id="PS50118"/>
    </source>
</evidence>
<dbReference type="OMA" id="HAQISMD"/>
<accession>A0A284RK21</accession>
<protein>
    <recommendedName>
        <fullName evidence="5">HMG box domain-containing protein</fullName>
    </recommendedName>
</protein>
<organism evidence="6 7">
    <name type="scientific">Armillaria ostoyae</name>
    <name type="common">Armillaria root rot fungus</name>
    <dbReference type="NCBI Taxonomy" id="47428"/>
    <lineage>
        <taxon>Eukaryota</taxon>
        <taxon>Fungi</taxon>
        <taxon>Dikarya</taxon>
        <taxon>Basidiomycota</taxon>
        <taxon>Agaricomycotina</taxon>
        <taxon>Agaricomycetes</taxon>
        <taxon>Agaricomycetidae</taxon>
        <taxon>Agaricales</taxon>
        <taxon>Marasmiineae</taxon>
        <taxon>Physalacriaceae</taxon>
        <taxon>Armillaria</taxon>
    </lineage>
</organism>
<feature type="domain" description="HMG box" evidence="5">
    <location>
        <begin position="52"/>
        <end position="119"/>
    </location>
</feature>
<feature type="region of interest" description="Disordered" evidence="4">
    <location>
        <begin position="22"/>
        <end position="54"/>
    </location>
</feature>
<dbReference type="Pfam" id="PF00505">
    <property type="entry name" value="HMG_box"/>
    <property type="match status" value="1"/>
</dbReference>
<evidence type="ECO:0000313" key="7">
    <source>
        <dbReference type="Proteomes" id="UP000219338"/>
    </source>
</evidence>
<proteinExistence type="predicted"/>
<dbReference type="AlphaFoldDB" id="A0A284RK21"/>
<dbReference type="GO" id="GO:0001228">
    <property type="term" value="F:DNA-binding transcription activator activity, RNA polymerase II-specific"/>
    <property type="evidence" value="ECO:0007669"/>
    <property type="project" value="TreeGrafter"/>
</dbReference>
<evidence type="ECO:0000256" key="4">
    <source>
        <dbReference type="SAM" id="MobiDB-lite"/>
    </source>
</evidence>
<keyword evidence="2" id="KW-0804">Transcription</keyword>
<sequence>MAYSLPVYSFELDFNGLLNGAGTPSTDASSPVSSYPSSPASSPTTQSDEPHIPRPSNAYIIFRSEFVALNKESLSKTQQKASKLAGAAWRQLPKESQDYYRDLAKQRKEEHARAHPGYKYKPRRSKLGKKADGRKKTDAPHAQISMDEQRFYHPPPTPIPTVPGVLQSQPEPVVSSVGLSHQIFMTNGNGNGNETFTGFATVHAMCPPQILDHSPPPASLSSIQLDVPRIEEPGAFSIDNMDENEDLRELLMRTYSLDSSYLNMIYDQLGGSLYNEWGSMSDPGYPAADNPMNYSPLLSPLSSMASDEMEPVFHNSFGPY</sequence>
<dbReference type="InterPro" id="IPR036910">
    <property type="entry name" value="HMG_box_dom_sf"/>
</dbReference>
<feature type="compositionally biased region" description="Low complexity" evidence="4">
    <location>
        <begin position="23"/>
        <end position="47"/>
    </location>
</feature>
<dbReference type="PANTHER" id="PTHR10270:SF161">
    <property type="entry name" value="SEX-DETERMINING REGION Y PROTEIN"/>
    <property type="match status" value="1"/>
</dbReference>
<dbReference type="SMART" id="SM00398">
    <property type="entry name" value="HMG"/>
    <property type="match status" value="1"/>
</dbReference>
<dbReference type="EMBL" id="FUEG01000010">
    <property type="protein sequence ID" value="SJL09100.1"/>
    <property type="molecule type" value="Genomic_DNA"/>
</dbReference>
<dbReference type="SUPFAM" id="SSF47095">
    <property type="entry name" value="HMG-box"/>
    <property type="match status" value="1"/>
</dbReference>
<name>A0A284RK21_ARMOS</name>
<evidence type="ECO:0000256" key="2">
    <source>
        <dbReference type="ARBA" id="ARBA00023163"/>
    </source>
</evidence>
<dbReference type="PROSITE" id="PS50118">
    <property type="entry name" value="HMG_BOX_2"/>
    <property type="match status" value="1"/>
</dbReference>
<feature type="compositionally biased region" description="Basic residues" evidence="4">
    <location>
        <begin position="114"/>
        <end position="128"/>
    </location>
</feature>
<dbReference type="Gene3D" id="1.10.30.10">
    <property type="entry name" value="High mobility group box domain"/>
    <property type="match status" value="1"/>
</dbReference>
<dbReference type="InterPro" id="IPR050140">
    <property type="entry name" value="SRY-related_HMG-box_TF-like"/>
</dbReference>
<dbReference type="STRING" id="47428.A0A284RK21"/>